<organism evidence="1 2">
    <name type="scientific">Neolewinella antarctica</name>
    <dbReference type="NCBI Taxonomy" id="442734"/>
    <lineage>
        <taxon>Bacteria</taxon>
        <taxon>Pseudomonadati</taxon>
        <taxon>Bacteroidota</taxon>
        <taxon>Saprospiria</taxon>
        <taxon>Saprospirales</taxon>
        <taxon>Lewinellaceae</taxon>
        <taxon>Neolewinella</taxon>
    </lineage>
</organism>
<gene>
    <name evidence="1" type="ORF">GGR27_003679</name>
</gene>
<sequence length="322" mass="34803">MATIKSTNLPRAVTRRATAALFSELQDLKRIAPASIRYSLADDLFVKAWQAILNGAKWDAVADSITCQALLYVLFPGVDQSFFAAAGLHPSEVAKVCDQAFERTVEGRVTAATAVRLRSALAGVIEELSGIAIAEPIETTLPGCLERLREQPRAGATHPEHPRLVLLPAESHADHCLMTAVYAALSAEEYGASVGEAFVCGLAHHLHNAFLPDCGWAGELALEPYLAQVIGNCRTTALSEFTPHLRQRLSDVLLHHETIATPVGLAISSGDVLDRVLDVKWRVQAAAVTDVKVLGDLDLVHPGPLKDFQTALLNETELWITR</sequence>
<dbReference type="Proteomes" id="UP000770785">
    <property type="component" value="Unassembled WGS sequence"/>
</dbReference>
<reference evidence="1 2" key="1">
    <citation type="submission" date="2020-03" db="EMBL/GenBank/DDBJ databases">
        <title>Genomic Encyclopedia of Type Strains, Phase IV (KMG-IV): sequencing the most valuable type-strain genomes for metagenomic binning, comparative biology and taxonomic classification.</title>
        <authorList>
            <person name="Goeker M."/>
        </authorList>
    </citation>
    <scope>NUCLEOTIDE SEQUENCE [LARGE SCALE GENOMIC DNA]</scope>
    <source>
        <strain evidence="1 2">DSM 105096</strain>
    </source>
</reference>
<comment type="caution">
    <text evidence="1">The sequence shown here is derived from an EMBL/GenBank/DDBJ whole genome shotgun (WGS) entry which is preliminary data.</text>
</comment>
<accession>A0ABX0XHA8</accession>
<evidence type="ECO:0000313" key="2">
    <source>
        <dbReference type="Proteomes" id="UP000770785"/>
    </source>
</evidence>
<protein>
    <recommendedName>
        <fullName evidence="3">HD domain-containing protein</fullName>
    </recommendedName>
</protein>
<evidence type="ECO:0000313" key="1">
    <source>
        <dbReference type="EMBL" id="NJC28158.1"/>
    </source>
</evidence>
<name>A0ABX0XHA8_9BACT</name>
<dbReference type="EMBL" id="JAATJH010000009">
    <property type="protein sequence ID" value="NJC28158.1"/>
    <property type="molecule type" value="Genomic_DNA"/>
</dbReference>
<dbReference type="RefSeq" id="WP_168039911.1">
    <property type="nucleotide sequence ID" value="NZ_JAATJH010000009.1"/>
</dbReference>
<dbReference type="SUPFAM" id="SSF109604">
    <property type="entry name" value="HD-domain/PDEase-like"/>
    <property type="match status" value="1"/>
</dbReference>
<evidence type="ECO:0008006" key="3">
    <source>
        <dbReference type="Google" id="ProtNLM"/>
    </source>
</evidence>
<keyword evidence="2" id="KW-1185">Reference proteome</keyword>
<proteinExistence type="predicted"/>